<dbReference type="InterPro" id="IPR036880">
    <property type="entry name" value="Kunitz_BPTI_sf"/>
</dbReference>
<evidence type="ECO:0000259" key="2">
    <source>
        <dbReference type="PROSITE" id="PS50279"/>
    </source>
</evidence>
<dbReference type="PANTHER" id="PTHR10083">
    <property type="entry name" value="KUNITZ-TYPE PROTEASE INHIBITOR-RELATED"/>
    <property type="match status" value="1"/>
</dbReference>
<dbReference type="Proteomes" id="UP000694545">
    <property type="component" value="Unplaced"/>
</dbReference>
<reference evidence="3" key="2">
    <citation type="submission" date="2025-09" db="UniProtKB">
        <authorList>
            <consortium name="Ensembl"/>
        </authorList>
    </citation>
    <scope>IDENTIFICATION</scope>
</reference>
<dbReference type="PROSITE" id="PS00280">
    <property type="entry name" value="BPTI_KUNITZ_1"/>
    <property type="match status" value="2"/>
</dbReference>
<dbReference type="InterPro" id="IPR050098">
    <property type="entry name" value="TFPI/VKTCI-like"/>
</dbReference>
<dbReference type="CDD" id="cd00109">
    <property type="entry name" value="Kunitz-type"/>
    <property type="match status" value="2"/>
</dbReference>
<sequence length="200" mass="22894">YDPASPQKCRLPPRYGWCKESFQNFYYDFKSSMCKTFIYSGCRGNGNNFVALLECCILGKVGPVHTGWLLRVMCLAEINHIENQGQNWRRLQGQATHDFCLSTQCKFVTRYYFDSRNKRCRPFTYGGCGGNANNFPSYHTCARECEPLGKGKELPGRGRFAAKRERVKAPLHRDACCLCHGRKNTSSPRVLSPRLSLRPF</sequence>
<dbReference type="Gene3D" id="4.10.410.10">
    <property type="entry name" value="Pancreatic trypsin inhibitor Kunitz domain"/>
    <property type="match status" value="2"/>
</dbReference>
<dbReference type="PANTHER" id="PTHR10083:SF374">
    <property type="entry name" value="BPTI_KUNITZ INHIBITOR DOMAIN-CONTAINING PROTEIN"/>
    <property type="match status" value="1"/>
</dbReference>
<feature type="domain" description="BPTI/Kunitz inhibitor" evidence="2">
    <location>
        <begin position="108"/>
        <end position="145"/>
    </location>
</feature>
<dbReference type="Ensembl" id="ENSVKKT00000001131.1">
    <property type="protein sequence ID" value="ENSVKKP00000001090.1"/>
    <property type="gene ID" value="ENSVKKG00000000710.1"/>
</dbReference>
<keyword evidence="1" id="KW-1015">Disulfide bond</keyword>
<dbReference type="AlphaFoldDB" id="A0A8D2IR33"/>
<dbReference type="GO" id="GO:0005615">
    <property type="term" value="C:extracellular space"/>
    <property type="evidence" value="ECO:0007669"/>
    <property type="project" value="TreeGrafter"/>
</dbReference>
<dbReference type="GO" id="GO:0004867">
    <property type="term" value="F:serine-type endopeptidase inhibitor activity"/>
    <property type="evidence" value="ECO:0007669"/>
    <property type="project" value="InterPro"/>
</dbReference>
<accession>A0A8D2IR33</accession>
<dbReference type="InterPro" id="IPR020901">
    <property type="entry name" value="Prtase_inh_Kunz-CS"/>
</dbReference>
<dbReference type="SUPFAM" id="SSF57362">
    <property type="entry name" value="BPTI-like"/>
    <property type="match status" value="2"/>
</dbReference>
<evidence type="ECO:0000313" key="3">
    <source>
        <dbReference type="Ensembl" id="ENSVKKP00000001090.1"/>
    </source>
</evidence>
<dbReference type="PRINTS" id="PR00759">
    <property type="entry name" value="BASICPTASE"/>
</dbReference>
<evidence type="ECO:0000256" key="1">
    <source>
        <dbReference type="ARBA" id="ARBA00023157"/>
    </source>
</evidence>
<dbReference type="Pfam" id="PF00014">
    <property type="entry name" value="Kunitz_BPTI"/>
    <property type="match status" value="2"/>
</dbReference>
<feature type="domain" description="BPTI/Kunitz inhibitor" evidence="2">
    <location>
        <begin position="9"/>
        <end position="55"/>
    </location>
</feature>
<dbReference type="PROSITE" id="PS50279">
    <property type="entry name" value="BPTI_KUNITZ_2"/>
    <property type="match status" value="2"/>
</dbReference>
<protein>
    <recommendedName>
        <fullName evidence="2">BPTI/Kunitz inhibitor domain-containing protein</fullName>
    </recommendedName>
</protein>
<keyword evidence="4" id="KW-1185">Reference proteome</keyword>
<reference evidence="3" key="1">
    <citation type="submission" date="2025-08" db="UniProtKB">
        <authorList>
            <consortium name="Ensembl"/>
        </authorList>
    </citation>
    <scope>IDENTIFICATION</scope>
</reference>
<name>A0A8D2IR33_VARKO</name>
<dbReference type="InterPro" id="IPR002223">
    <property type="entry name" value="Kunitz_BPTI"/>
</dbReference>
<evidence type="ECO:0000313" key="4">
    <source>
        <dbReference type="Proteomes" id="UP000694545"/>
    </source>
</evidence>
<organism evidence="3 4">
    <name type="scientific">Varanus komodoensis</name>
    <name type="common">Komodo dragon</name>
    <dbReference type="NCBI Taxonomy" id="61221"/>
    <lineage>
        <taxon>Eukaryota</taxon>
        <taxon>Metazoa</taxon>
        <taxon>Chordata</taxon>
        <taxon>Craniata</taxon>
        <taxon>Vertebrata</taxon>
        <taxon>Euteleostomi</taxon>
        <taxon>Lepidosauria</taxon>
        <taxon>Squamata</taxon>
        <taxon>Bifurcata</taxon>
        <taxon>Unidentata</taxon>
        <taxon>Episquamata</taxon>
        <taxon>Toxicofera</taxon>
        <taxon>Anguimorpha</taxon>
        <taxon>Paleoanguimorpha</taxon>
        <taxon>Varanoidea</taxon>
        <taxon>Varanidae</taxon>
        <taxon>Varanus</taxon>
    </lineage>
</organism>
<dbReference type="SMART" id="SM00131">
    <property type="entry name" value="KU"/>
    <property type="match status" value="2"/>
</dbReference>
<proteinExistence type="predicted"/>